<organism evidence="1 2">
    <name type="scientific">Parnassius apollo</name>
    <name type="common">Apollo butterfly</name>
    <name type="synonym">Papilio apollo</name>
    <dbReference type="NCBI Taxonomy" id="110799"/>
    <lineage>
        <taxon>Eukaryota</taxon>
        <taxon>Metazoa</taxon>
        <taxon>Ecdysozoa</taxon>
        <taxon>Arthropoda</taxon>
        <taxon>Hexapoda</taxon>
        <taxon>Insecta</taxon>
        <taxon>Pterygota</taxon>
        <taxon>Neoptera</taxon>
        <taxon>Endopterygota</taxon>
        <taxon>Lepidoptera</taxon>
        <taxon>Glossata</taxon>
        <taxon>Ditrysia</taxon>
        <taxon>Papilionoidea</taxon>
        <taxon>Papilionidae</taxon>
        <taxon>Parnassiinae</taxon>
        <taxon>Parnassini</taxon>
        <taxon>Parnassius</taxon>
        <taxon>Parnassius</taxon>
    </lineage>
</organism>
<dbReference type="AlphaFoldDB" id="A0A8S3XVU6"/>
<evidence type="ECO:0000313" key="2">
    <source>
        <dbReference type="Proteomes" id="UP000691718"/>
    </source>
</evidence>
<evidence type="ECO:0000313" key="1">
    <source>
        <dbReference type="EMBL" id="CAG5042188.1"/>
    </source>
</evidence>
<dbReference type="OrthoDB" id="1372046at2759"/>
<accession>A0A8S3XVU6</accession>
<reference evidence="1" key="1">
    <citation type="submission" date="2021-04" db="EMBL/GenBank/DDBJ databases">
        <authorList>
            <person name="Tunstrom K."/>
        </authorList>
    </citation>
    <scope>NUCLEOTIDE SEQUENCE</scope>
</reference>
<protein>
    <submittedName>
        <fullName evidence="1">(apollo) hypothetical protein</fullName>
    </submittedName>
</protein>
<proteinExistence type="predicted"/>
<sequence length="89" mass="10463">MGVDVCKNSVLNSQYEEALEKILSILIERFQKFWLHNDFIYSWSTLKKKEDQCLRILHNMSNTVLQTRKAAYITNKKNELKTSGGAYLY</sequence>
<keyword evidence="2" id="KW-1185">Reference proteome</keyword>
<dbReference type="Proteomes" id="UP000691718">
    <property type="component" value="Unassembled WGS sequence"/>
</dbReference>
<gene>
    <name evidence="1" type="ORF">PAPOLLO_LOCUS22381</name>
</gene>
<comment type="caution">
    <text evidence="1">The sequence shown here is derived from an EMBL/GenBank/DDBJ whole genome shotgun (WGS) entry which is preliminary data.</text>
</comment>
<dbReference type="EMBL" id="CAJQZP010001367">
    <property type="protein sequence ID" value="CAG5042188.1"/>
    <property type="molecule type" value="Genomic_DNA"/>
</dbReference>
<name>A0A8S3XVU6_PARAO</name>